<protein>
    <submittedName>
        <fullName evidence="1">Uncharacterized protein</fullName>
    </submittedName>
</protein>
<accession>K2F778</accession>
<proteinExistence type="predicted"/>
<name>K2F778_9BACT</name>
<evidence type="ECO:0000313" key="1">
    <source>
        <dbReference type="EMBL" id="EKE27006.1"/>
    </source>
</evidence>
<comment type="caution">
    <text evidence="1">The sequence shown here is derived from an EMBL/GenBank/DDBJ whole genome shotgun (WGS) entry which is preliminary data.</text>
</comment>
<reference evidence="1" key="1">
    <citation type="journal article" date="2012" name="Science">
        <title>Fermentation, hydrogen, and sulfur metabolism in multiple uncultivated bacterial phyla.</title>
        <authorList>
            <person name="Wrighton K.C."/>
            <person name="Thomas B.C."/>
            <person name="Sharon I."/>
            <person name="Miller C.S."/>
            <person name="Castelle C.J."/>
            <person name="VerBerkmoes N.C."/>
            <person name="Wilkins M.J."/>
            <person name="Hettich R.L."/>
            <person name="Lipton M.S."/>
            <person name="Williams K.H."/>
            <person name="Long P.E."/>
            <person name="Banfield J.F."/>
        </authorList>
    </citation>
    <scope>NUCLEOTIDE SEQUENCE [LARGE SCALE GENOMIC DNA]</scope>
</reference>
<dbReference type="AlphaFoldDB" id="K2F778"/>
<gene>
    <name evidence="1" type="ORF">ACD_4C00087G0002</name>
</gene>
<dbReference type="EMBL" id="AMFJ01000603">
    <property type="protein sequence ID" value="EKE27006.1"/>
    <property type="molecule type" value="Genomic_DNA"/>
</dbReference>
<sequence>MFWEINLGFRGLRIEKLELDSIIFIISFVKSFEWRLPFVEVLALEERKLK</sequence>
<organism evidence="1">
    <name type="scientific">uncultured bacterium</name>
    <name type="common">gcode 4</name>
    <dbReference type="NCBI Taxonomy" id="1234023"/>
    <lineage>
        <taxon>Bacteria</taxon>
        <taxon>environmental samples</taxon>
    </lineage>
</organism>